<keyword evidence="3" id="KW-1185">Reference proteome</keyword>
<reference evidence="2 3" key="1">
    <citation type="submission" date="2020-12" db="EMBL/GenBank/DDBJ databases">
        <title>Bacterial novel species Pedobacter sp. SD-b isolated from soil.</title>
        <authorList>
            <person name="Jung H.-Y."/>
        </authorList>
    </citation>
    <scope>NUCLEOTIDE SEQUENCE [LARGE SCALE GENOMIC DNA]</scope>
    <source>
        <strain evidence="2 3">SD-b</strain>
    </source>
</reference>
<evidence type="ECO:0000313" key="2">
    <source>
        <dbReference type="EMBL" id="MBK0383670.1"/>
    </source>
</evidence>
<dbReference type="Gene3D" id="2.60.40.3440">
    <property type="match status" value="1"/>
</dbReference>
<dbReference type="RefSeq" id="WP_200586634.1">
    <property type="nucleotide sequence ID" value="NZ_JAEHFY010000016.1"/>
</dbReference>
<dbReference type="SUPFAM" id="SSF49899">
    <property type="entry name" value="Concanavalin A-like lectins/glucanases"/>
    <property type="match status" value="1"/>
</dbReference>
<protein>
    <submittedName>
        <fullName evidence="2">Gliding motility-associated C-terminal domain-containing protein</fullName>
    </submittedName>
</protein>
<feature type="compositionally biased region" description="Polar residues" evidence="1">
    <location>
        <begin position="721"/>
        <end position="733"/>
    </location>
</feature>
<dbReference type="InterPro" id="IPR026341">
    <property type="entry name" value="T9SS_type_B"/>
</dbReference>
<proteinExistence type="predicted"/>
<evidence type="ECO:0000313" key="3">
    <source>
        <dbReference type="Proteomes" id="UP000660024"/>
    </source>
</evidence>
<name>A0ABS1BL99_9SPHI</name>
<accession>A0ABS1BL99</accession>
<organism evidence="2 3">
    <name type="scientific">Pedobacter segetis</name>
    <dbReference type="NCBI Taxonomy" id="2793069"/>
    <lineage>
        <taxon>Bacteria</taxon>
        <taxon>Pseudomonadati</taxon>
        <taxon>Bacteroidota</taxon>
        <taxon>Sphingobacteriia</taxon>
        <taxon>Sphingobacteriales</taxon>
        <taxon>Sphingobacteriaceae</taxon>
        <taxon>Pedobacter</taxon>
    </lineage>
</organism>
<dbReference type="NCBIfam" id="TIGR04131">
    <property type="entry name" value="Bac_Flav_CTERM"/>
    <property type="match status" value="1"/>
</dbReference>
<dbReference type="EMBL" id="JAEHFY010000016">
    <property type="protein sequence ID" value="MBK0383670.1"/>
    <property type="molecule type" value="Genomic_DNA"/>
</dbReference>
<dbReference type="Pfam" id="PF13585">
    <property type="entry name" value="CHU_C"/>
    <property type="match status" value="1"/>
</dbReference>
<gene>
    <name evidence="2" type="ORF">I5M32_11940</name>
</gene>
<sequence length="846" mass="88889">MKIKSLPSLILTMVFVLTSLLTKAQLPYFQSFKETTANNIQFGGSPTAVLTAAAGIDAPGAGYLRLTNGLLNQKGYVYGTDNFSTNQGLSISFEYFTYGGSGADGICFFLFDATASPFNIGGFGGSLGYAQFNLTDPVSPGVSKGYIGVALDEFGNFPNPREGRQGGIVGPGLYGISSKSVVLRGKGNGAAQTPDNYRYLTSVSASDKGVDLVDDGAATMRSPDSTQLGYRKAYIDLQPNVNGGYNVSVRIKVGGTPTKTTTVIDNYYYPDAAPALVRYGIASSTGDLTNFHEIRNVRIDIYQRPFTSPIALNDQITECAGKTSTINVAGNDASTNPGGNIDLNSIDLDPFVSGEQKSFLVAGKGVFTANNDGTVTFTPLNSSVTGTVTVKYTISDNFGYKSAPATITIAEPVTTIMANAGIDQLINIGSPTGTTTITGNSPANSTSKWVQKSGPNGAVINSPNAASTAITGPNGTYVFTYTLTAQSQCPVTDDIQVIINAIPVAVNDIVNGNVNSPTQINVINNDTDRDGNATIDNTSVVIKTQPTNGTLTVNPTTGVVTYTPNAGYSGPDSFTYTVKDNRGAESNPATVTIAVPAPPKIGLAKSLLSIDNQADGSFNVKFQFNIKNYGNVVLQDISLKDDLAAAFPGTTIRVITLASTGANNLNTNNAFNGTSITELLTGNNQLPSGATAQVELLVNILIPGNNFSFTNTSFVEGASVTDGTKTTDQSTDGVTPDPITPGDVTPAVPTPVKFIVDKIFIPGGFSPNGDGTNDKFVIPNAGLTPVDLEVYNRWGNIVYKSADYLNTWNGTSNKGLLIGQDLPVGTYYYIVVYNGKKYNGYLTLNR</sequence>
<dbReference type="Proteomes" id="UP000660024">
    <property type="component" value="Unassembled WGS sequence"/>
</dbReference>
<evidence type="ECO:0000256" key="1">
    <source>
        <dbReference type="SAM" id="MobiDB-lite"/>
    </source>
</evidence>
<dbReference type="Pfam" id="PF22352">
    <property type="entry name" value="K319L-like_PKD"/>
    <property type="match status" value="1"/>
</dbReference>
<feature type="region of interest" description="Disordered" evidence="1">
    <location>
        <begin position="720"/>
        <end position="743"/>
    </location>
</feature>
<dbReference type="InterPro" id="IPR013320">
    <property type="entry name" value="ConA-like_dom_sf"/>
</dbReference>
<dbReference type="Pfam" id="PF17963">
    <property type="entry name" value="Big_9"/>
    <property type="match status" value="2"/>
</dbReference>
<comment type="caution">
    <text evidence="2">The sequence shown here is derived from an EMBL/GenBank/DDBJ whole genome shotgun (WGS) entry which is preliminary data.</text>
</comment>